<keyword evidence="5 9" id="KW-1133">Transmembrane helix</keyword>
<keyword evidence="3 9" id="KW-0812">Transmembrane</keyword>
<evidence type="ECO:0000256" key="4">
    <source>
        <dbReference type="ARBA" id="ARBA00022970"/>
    </source>
</evidence>
<comment type="caution">
    <text evidence="11">The sequence shown here is derived from an EMBL/GenBank/DDBJ whole genome shotgun (WGS) entry which is preliminary data.</text>
</comment>
<keyword evidence="7" id="KW-0175">Coiled coil</keyword>
<protein>
    <recommendedName>
        <fullName evidence="10">Amino acid transporter transmembrane domain-containing protein</fullName>
    </recommendedName>
</protein>
<evidence type="ECO:0000256" key="3">
    <source>
        <dbReference type="ARBA" id="ARBA00022692"/>
    </source>
</evidence>
<feature type="transmembrane region" description="Helical" evidence="9">
    <location>
        <begin position="341"/>
        <end position="363"/>
    </location>
</feature>
<feature type="region of interest" description="Disordered" evidence="8">
    <location>
        <begin position="722"/>
        <end position="802"/>
    </location>
</feature>
<dbReference type="GO" id="GO:0016020">
    <property type="term" value="C:membrane"/>
    <property type="evidence" value="ECO:0007669"/>
    <property type="project" value="UniProtKB-SubCell"/>
</dbReference>
<evidence type="ECO:0000313" key="11">
    <source>
        <dbReference type="EMBL" id="CAH2091400.1"/>
    </source>
</evidence>
<dbReference type="GO" id="GO:0015179">
    <property type="term" value="F:L-amino acid transmembrane transporter activity"/>
    <property type="evidence" value="ECO:0007669"/>
    <property type="project" value="TreeGrafter"/>
</dbReference>
<feature type="transmembrane region" description="Helical" evidence="9">
    <location>
        <begin position="79"/>
        <end position="98"/>
    </location>
</feature>
<feature type="transmembrane region" description="Helical" evidence="9">
    <location>
        <begin position="144"/>
        <end position="164"/>
    </location>
</feature>
<feature type="transmembrane region" description="Helical" evidence="9">
    <location>
        <begin position="30"/>
        <end position="53"/>
    </location>
</feature>
<comment type="subcellular location">
    <subcellularLocation>
        <location evidence="1">Membrane</location>
        <topology evidence="1">Multi-pass membrane protein</topology>
    </subcellularLocation>
</comment>
<evidence type="ECO:0000256" key="8">
    <source>
        <dbReference type="SAM" id="MobiDB-lite"/>
    </source>
</evidence>
<keyword evidence="4" id="KW-0029">Amino-acid transport</keyword>
<dbReference type="AlphaFoldDB" id="A0AAU9U3N7"/>
<dbReference type="EMBL" id="CAKOGL010000010">
    <property type="protein sequence ID" value="CAH2091400.1"/>
    <property type="molecule type" value="Genomic_DNA"/>
</dbReference>
<evidence type="ECO:0000256" key="2">
    <source>
        <dbReference type="ARBA" id="ARBA00022448"/>
    </source>
</evidence>
<evidence type="ECO:0000256" key="1">
    <source>
        <dbReference type="ARBA" id="ARBA00004141"/>
    </source>
</evidence>
<feature type="compositionally biased region" description="Polar residues" evidence="8">
    <location>
        <begin position="732"/>
        <end position="751"/>
    </location>
</feature>
<feature type="domain" description="Amino acid transporter transmembrane" evidence="10">
    <location>
        <begin position="7"/>
        <end position="393"/>
    </location>
</feature>
<feature type="compositionally biased region" description="Basic and acidic residues" evidence="8">
    <location>
        <begin position="776"/>
        <end position="785"/>
    </location>
</feature>
<feature type="compositionally biased region" description="Basic and acidic residues" evidence="8">
    <location>
        <begin position="722"/>
        <end position="731"/>
    </location>
</feature>
<feature type="region of interest" description="Disordered" evidence="8">
    <location>
        <begin position="678"/>
        <end position="700"/>
    </location>
</feature>
<dbReference type="PANTHER" id="PTHR22950:SF646">
    <property type="entry name" value="SODIUM-COUPLED NEUTRAL AMINO ACID TRANSPORTER 10-RELATED"/>
    <property type="match status" value="1"/>
</dbReference>
<feature type="compositionally biased region" description="Basic and acidic residues" evidence="8">
    <location>
        <begin position="752"/>
        <end position="769"/>
    </location>
</feature>
<feature type="transmembrane region" description="Helical" evidence="9">
    <location>
        <begin position="7"/>
        <end position="24"/>
    </location>
</feature>
<dbReference type="Proteomes" id="UP001153954">
    <property type="component" value="Unassembled WGS sequence"/>
</dbReference>
<feature type="coiled-coil region" evidence="7">
    <location>
        <begin position="572"/>
        <end position="599"/>
    </location>
</feature>
<feature type="transmembrane region" description="Helical" evidence="9">
    <location>
        <begin position="375"/>
        <end position="395"/>
    </location>
</feature>
<evidence type="ECO:0000256" key="9">
    <source>
        <dbReference type="SAM" id="Phobius"/>
    </source>
</evidence>
<feature type="transmembrane region" description="Helical" evidence="9">
    <location>
        <begin position="118"/>
        <end position="137"/>
    </location>
</feature>
<evidence type="ECO:0000313" key="12">
    <source>
        <dbReference type="Proteomes" id="UP001153954"/>
    </source>
</evidence>
<evidence type="ECO:0000256" key="7">
    <source>
        <dbReference type="SAM" id="Coils"/>
    </source>
</evidence>
<evidence type="ECO:0000259" key="10">
    <source>
        <dbReference type="Pfam" id="PF01490"/>
    </source>
</evidence>
<sequence>MGTTGQSITLANSIIGVGILAMPFCFQQCGVLLATLILLSMGLVSRLCCYFLLKSAIITRRRSYEFIAYHIFGPGGKMAVELGIIGFLMGTCIAYFVVVGDLGPQIIAKLLNINQSDILRTSIMVIVSLVCVLPLGLLRNVDSLSNVSAATIAFYFCLVIKVIAEATSQLFTSDWMSRIELWKPSGVLQCVPIFSMALFCQTQLFEIFDSMPSLSLEKSCVVTKNAINICSAVYCTLGIFGYIAFGSKEISGNVLMSLSPTMASDVIKLGFVMSLAFSFPLIIFPCRASLYSFLYRRQSQPSHHEHMVSAAMPARAFRSLTLAIVLAALLVSLVLPTVELVLGLAGATAGVLVCVALPAVTFLRLTHGHTTERILAKFIVVLGLIILVLGTYANLQAAETSIDKYDERYITQERIDKIVEDFFEKMEKSDADGVMAKPQLQKHPVQQDFNQINNVKDSEVQPPNPVPPESHSIEKNQAANIVNEKLIKEILQDQKDTVDTLKSSTHPKNVKLKLSDENIDNDDTNVNKKEAVKIEKAGEEKPQSIQEKMDMIKQQKLIETIKQHGKEQKELIKEQKEILHEILKTKKELEKNKKDVVSNEAKKIAVESIQKIADVAIKSLSGVTDKPAVLNDVNQGDNIHKSANDAVNEIAKKAEETLEAINQLDAAKKEKENNVLKATNDKNGNENTINSIQQNSTKTNKIKDSEILNISKQDNVKREIQHNDSTDDKHGLQSNLNNNMDGNSQLNINNKQADKENNAPLKDHSHLPDEPQSYKQGEDSQKKVDTQPNHQQKNNIQSKPLPIALKENGNTNKIADNKNNLVQNNGAINFKDDILQNIANGKKIIPRRKREVVDCTEKTILNAEDRQICENLVNSPNIGSGESILKNVDLGEVGLSKSLPLQAMALHHIRSLKSIQDKKR</sequence>
<keyword evidence="12" id="KW-1185">Reference proteome</keyword>
<evidence type="ECO:0000256" key="6">
    <source>
        <dbReference type="ARBA" id="ARBA00023136"/>
    </source>
</evidence>
<feature type="compositionally biased region" description="Polar residues" evidence="8">
    <location>
        <begin position="685"/>
        <end position="699"/>
    </location>
</feature>
<feature type="transmembrane region" description="Helical" evidence="9">
    <location>
        <begin position="184"/>
        <end position="205"/>
    </location>
</feature>
<gene>
    <name evidence="11" type="ORF">EEDITHA_LOCUS7268</name>
</gene>
<dbReference type="InterPro" id="IPR013057">
    <property type="entry name" value="AA_transpt_TM"/>
</dbReference>
<feature type="compositionally biased region" description="Polar residues" evidence="8">
    <location>
        <begin position="786"/>
        <end position="798"/>
    </location>
</feature>
<accession>A0AAU9U3N7</accession>
<dbReference type="Pfam" id="PF01490">
    <property type="entry name" value="Aa_trans"/>
    <property type="match status" value="1"/>
</dbReference>
<feature type="transmembrane region" description="Helical" evidence="9">
    <location>
        <begin position="266"/>
        <end position="295"/>
    </location>
</feature>
<reference evidence="11" key="1">
    <citation type="submission" date="2022-03" db="EMBL/GenBank/DDBJ databases">
        <authorList>
            <person name="Tunstrom K."/>
        </authorList>
    </citation>
    <scope>NUCLEOTIDE SEQUENCE</scope>
</reference>
<dbReference type="PANTHER" id="PTHR22950">
    <property type="entry name" value="AMINO ACID TRANSPORTER"/>
    <property type="match status" value="1"/>
</dbReference>
<keyword evidence="2" id="KW-0813">Transport</keyword>
<proteinExistence type="predicted"/>
<feature type="transmembrane region" description="Helical" evidence="9">
    <location>
        <begin position="316"/>
        <end position="335"/>
    </location>
</feature>
<organism evidence="11 12">
    <name type="scientific">Euphydryas editha</name>
    <name type="common">Edith's checkerspot</name>
    <dbReference type="NCBI Taxonomy" id="104508"/>
    <lineage>
        <taxon>Eukaryota</taxon>
        <taxon>Metazoa</taxon>
        <taxon>Ecdysozoa</taxon>
        <taxon>Arthropoda</taxon>
        <taxon>Hexapoda</taxon>
        <taxon>Insecta</taxon>
        <taxon>Pterygota</taxon>
        <taxon>Neoptera</taxon>
        <taxon>Endopterygota</taxon>
        <taxon>Lepidoptera</taxon>
        <taxon>Glossata</taxon>
        <taxon>Ditrysia</taxon>
        <taxon>Papilionoidea</taxon>
        <taxon>Nymphalidae</taxon>
        <taxon>Nymphalinae</taxon>
        <taxon>Euphydryas</taxon>
    </lineage>
</organism>
<feature type="transmembrane region" description="Helical" evidence="9">
    <location>
        <begin position="226"/>
        <end position="246"/>
    </location>
</feature>
<evidence type="ECO:0000256" key="5">
    <source>
        <dbReference type="ARBA" id="ARBA00022989"/>
    </source>
</evidence>
<keyword evidence="6 9" id="KW-0472">Membrane</keyword>
<name>A0AAU9U3N7_EUPED</name>